<feature type="transmembrane region" description="Helical" evidence="2">
    <location>
        <begin position="112"/>
        <end position="135"/>
    </location>
</feature>
<reference evidence="4" key="1">
    <citation type="journal article" date="2020" name="mSystems">
        <title>Genome- and Community-Level Interaction Insights into Carbon Utilization and Element Cycling Functions of Hydrothermarchaeota in Hydrothermal Sediment.</title>
        <authorList>
            <person name="Zhou Z."/>
            <person name="Liu Y."/>
            <person name="Xu W."/>
            <person name="Pan J."/>
            <person name="Luo Z.H."/>
            <person name="Li M."/>
        </authorList>
    </citation>
    <scope>NUCLEOTIDE SEQUENCE [LARGE SCALE GENOMIC DNA]</scope>
    <source>
        <strain evidence="4">SpSt-81</strain>
    </source>
</reference>
<name>A0A7C3RKH0_DICTH</name>
<dbReference type="Pfam" id="PF13727">
    <property type="entry name" value="CoA_binding_3"/>
    <property type="match status" value="1"/>
</dbReference>
<keyword evidence="2" id="KW-0812">Transmembrane</keyword>
<dbReference type="InterPro" id="IPR051203">
    <property type="entry name" value="Polysaccharide_Synthase-Rel"/>
</dbReference>
<evidence type="ECO:0000313" key="4">
    <source>
        <dbReference type="EMBL" id="HFX13720.1"/>
    </source>
</evidence>
<evidence type="ECO:0000259" key="3">
    <source>
        <dbReference type="Pfam" id="PF02719"/>
    </source>
</evidence>
<proteinExistence type="inferred from homology"/>
<organism evidence="4">
    <name type="scientific">Dictyoglomus thermophilum</name>
    <dbReference type="NCBI Taxonomy" id="14"/>
    <lineage>
        <taxon>Bacteria</taxon>
        <taxon>Pseudomonadati</taxon>
        <taxon>Dictyoglomota</taxon>
        <taxon>Dictyoglomia</taxon>
        <taxon>Dictyoglomales</taxon>
        <taxon>Dictyoglomaceae</taxon>
        <taxon>Dictyoglomus</taxon>
    </lineage>
</organism>
<dbReference type="Gene3D" id="3.40.50.720">
    <property type="entry name" value="NAD(P)-binding Rossmann-like Domain"/>
    <property type="match status" value="2"/>
</dbReference>
<dbReference type="PANTHER" id="PTHR43318:SF1">
    <property type="entry name" value="POLYSACCHARIDE BIOSYNTHESIS PROTEIN EPSC-RELATED"/>
    <property type="match status" value="1"/>
</dbReference>
<dbReference type="InterPro" id="IPR003869">
    <property type="entry name" value="Polysac_CapD-like"/>
</dbReference>
<accession>A0A7C3RKH0</accession>
<dbReference type="SUPFAM" id="SSF51735">
    <property type="entry name" value="NAD(P)-binding Rossmann-fold domains"/>
    <property type="match status" value="2"/>
</dbReference>
<feature type="transmembrane region" description="Helical" evidence="2">
    <location>
        <begin position="47"/>
        <end position="65"/>
    </location>
</feature>
<dbReference type="AlphaFoldDB" id="A0A7C3RKH0"/>
<comment type="similarity">
    <text evidence="1">Belongs to the polysaccharide synthase family.</text>
</comment>
<keyword evidence="2" id="KW-1133">Transmembrane helix</keyword>
<feature type="transmembrane region" description="Helical" evidence="2">
    <location>
        <begin position="14"/>
        <end position="35"/>
    </location>
</feature>
<keyword evidence="2" id="KW-0472">Membrane</keyword>
<dbReference type="InterPro" id="IPR036291">
    <property type="entry name" value="NAD(P)-bd_dom_sf"/>
</dbReference>
<dbReference type="PANTHER" id="PTHR43318">
    <property type="entry name" value="UDP-N-ACETYLGLUCOSAMINE 4,6-DEHYDRATASE"/>
    <property type="match status" value="1"/>
</dbReference>
<dbReference type="CDD" id="cd05237">
    <property type="entry name" value="UDP_invert_4-6DH_SDR_e"/>
    <property type="match status" value="1"/>
</dbReference>
<gene>
    <name evidence="4" type="ORF">ENW00_06145</name>
</gene>
<sequence>MLGVELVRIIKKTWVRILLDWFFFIISIFLAFFLRFEFSIPQKYIPIIMYALLREIIIFFMFYFLVFKIYRTLWEYFSLDALKDLTLALTFEKLNFYLLGMIFPLEGYPRSIFVISYVLSLIMLFSLRAFIRWFYETFKHPKPLNNHYKNVIIIGAGDAGEKILREIKTHKELNYNVVGFLDDDKNKIGKIIHGVKVLGPIFSLHQIAKNNSVHEVLIAIPSAPSSLIRDIVGMASKLKIPVKTLPGIWELIDGRVSINKIRNVRIEDLLERDVINLDSEKIREYIKNKKILVTGAGGSIGSEICRQVAKYEPEKLILLGRGENSIFNIEMELKKYYPDLSLKSYIADIKDRDRIFYVFEKERPQIIFHSAAHKHVPLMEENPDEAIFNNVFGTINVMDASIHVGAEKFIFISTDKAVYPANIMGATKRIGEMLVKFYNSHSKTSFIAVRFGNVLGSRGSVLEVFKKQLESGGPITITDPEMERYFMTIPEAVGLVLQAGSIGTSGDVFVLDMGKPVKVLDLAKNFIELSGHSVDDIGIKIIGLRPGEKLKEELWEKEEKIEKTSHPKIYKIVSSMGIDRNTFNRKLQELLESAKKREKKEIERVIIGLIPTYKKDMNLTKKVIKESGVS</sequence>
<evidence type="ECO:0000256" key="1">
    <source>
        <dbReference type="ARBA" id="ARBA00007430"/>
    </source>
</evidence>
<evidence type="ECO:0000256" key="2">
    <source>
        <dbReference type="SAM" id="Phobius"/>
    </source>
</evidence>
<dbReference type="EMBL" id="DTIN01000021">
    <property type="protein sequence ID" value="HFX13720.1"/>
    <property type="molecule type" value="Genomic_DNA"/>
</dbReference>
<comment type="caution">
    <text evidence="4">The sequence shown here is derived from an EMBL/GenBank/DDBJ whole genome shotgun (WGS) entry which is preliminary data.</text>
</comment>
<feature type="domain" description="Polysaccharide biosynthesis protein CapD-like" evidence="3">
    <location>
        <begin position="291"/>
        <end position="572"/>
    </location>
</feature>
<protein>
    <submittedName>
        <fullName evidence="4">Polysaccharide biosynthesis protein</fullName>
    </submittedName>
</protein>
<dbReference type="Pfam" id="PF02719">
    <property type="entry name" value="Polysacc_synt_2"/>
    <property type="match status" value="1"/>
</dbReference>